<dbReference type="HOGENOM" id="CLU_579196_0_0_1"/>
<organism evidence="6 7">
    <name type="scientific">Cyanidioschyzon merolae (strain NIES-3377 / 10D)</name>
    <name type="common">Unicellular red alga</name>
    <dbReference type="NCBI Taxonomy" id="280699"/>
    <lineage>
        <taxon>Eukaryota</taxon>
        <taxon>Rhodophyta</taxon>
        <taxon>Bangiophyceae</taxon>
        <taxon>Cyanidiales</taxon>
        <taxon>Cyanidiaceae</taxon>
        <taxon>Cyanidioschyzon</taxon>
    </lineage>
</organism>
<evidence type="ECO:0000313" key="7">
    <source>
        <dbReference type="Proteomes" id="UP000007014"/>
    </source>
</evidence>
<dbReference type="Gramene" id="CMT094CT">
    <property type="protein sequence ID" value="CMT094CT"/>
    <property type="gene ID" value="CMT094C"/>
</dbReference>
<protein>
    <submittedName>
        <fullName evidence="6">Similar to 2-dehydropantoate 2-reductase</fullName>
    </submittedName>
</protein>
<evidence type="ECO:0000259" key="5">
    <source>
        <dbReference type="Pfam" id="PF08546"/>
    </source>
</evidence>
<dbReference type="InterPro" id="IPR013752">
    <property type="entry name" value="KPA_reductase"/>
</dbReference>
<dbReference type="EMBL" id="AP006502">
    <property type="protein sequence ID" value="BAM83111.1"/>
    <property type="molecule type" value="Genomic_DNA"/>
</dbReference>
<dbReference type="GO" id="GO:0050661">
    <property type="term" value="F:NADP binding"/>
    <property type="evidence" value="ECO:0007669"/>
    <property type="project" value="TreeGrafter"/>
</dbReference>
<evidence type="ECO:0000256" key="1">
    <source>
        <dbReference type="ARBA" id="ARBA00007870"/>
    </source>
</evidence>
<gene>
    <name evidence="6" type="ORF">CYME_CMT094C</name>
</gene>
<dbReference type="Gene3D" id="3.40.50.720">
    <property type="entry name" value="NAD(P)-binding Rossmann-like Domain"/>
    <property type="match status" value="1"/>
</dbReference>
<comment type="similarity">
    <text evidence="1">Belongs to the ketopantoate reductase family.</text>
</comment>
<accession>M1UXD2</accession>
<evidence type="ECO:0000256" key="2">
    <source>
        <dbReference type="ARBA" id="ARBA00022857"/>
    </source>
</evidence>
<dbReference type="Proteomes" id="UP000007014">
    <property type="component" value="Chromosome 20"/>
</dbReference>
<dbReference type="PANTHER" id="PTHR43765">
    <property type="entry name" value="2-DEHYDROPANTOATE 2-REDUCTASE-RELATED"/>
    <property type="match status" value="1"/>
</dbReference>
<dbReference type="Gene3D" id="1.10.1040.10">
    <property type="entry name" value="N-(1-d-carboxylethyl)-l-norvaline Dehydrogenase, domain 2"/>
    <property type="match status" value="1"/>
</dbReference>
<dbReference type="GO" id="GO:0005737">
    <property type="term" value="C:cytoplasm"/>
    <property type="evidence" value="ECO:0007669"/>
    <property type="project" value="TreeGrafter"/>
</dbReference>
<evidence type="ECO:0000313" key="6">
    <source>
        <dbReference type="EMBL" id="BAM83111.1"/>
    </source>
</evidence>
<dbReference type="Pfam" id="PF02558">
    <property type="entry name" value="ApbA"/>
    <property type="match status" value="1"/>
</dbReference>
<proteinExistence type="inferred from homology"/>
<dbReference type="GeneID" id="16997842"/>
<reference evidence="6 7" key="2">
    <citation type="journal article" date="2007" name="BMC Biol.">
        <title>A 100%-complete sequence reveals unusually simple genomic features in the hot-spring red alga Cyanidioschyzon merolae.</title>
        <authorList>
            <person name="Nozaki H."/>
            <person name="Takano H."/>
            <person name="Misumi O."/>
            <person name="Terasawa K."/>
            <person name="Matsuzaki M."/>
            <person name="Maruyama S."/>
            <person name="Nishida K."/>
            <person name="Yagisawa F."/>
            <person name="Yoshida Y."/>
            <person name="Fujiwara T."/>
            <person name="Takio S."/>
            <person name="Tamura K."/>
            <person name="Chung S.J."/>
            <person name="Nakamura S."/>
            <person name="Kuroiwa H."/>
            <person name="Tanaka K."/>
            <person name="Sato N."/>
            <person name="Kuroiwa T."/>
        </authorList>
    </citation>
    <scope>NUCLEOTIDE SEQUENCE [LARGE SCALE GENOMIC DNA]</scope>
    <source>
        <strain evidence="6 7">10D</strain>
    </source>
</reference>
<dbReference type="SUPFAM" id="SSF51735">
    <property type="entry name" value="NAD(P)-binding Rossmann-fold domains"/>
    <property type="match status" value="1"/>
</dbReference>
<dbReference type="OrthoDB" id="73846at2759"/>
<dbReference type="SUPFAM" id="SSF48179">
    <property type="entry name" value="6-phosphogluconate dehydrogenase C-terminal domain-like"/>
    <property type="match status" value="1"/>
</dbReference>
<dbReference type="STRING" id="280699.M1UXD2"/>
<dbReference type="RefSeq" id="XP_005539147.1">
    <property type="nucleotide sequence ID" value="XM_005539090.1"/>
</dbReference>
<dbReference type="AlphaFoldDB" id="M1UXD2"/>
<evidence type="ECO:0000256" key="3">
    <source>
        <dbReference type="ARBA" id="ARBA00023002"/>
    </source>
</evidence>
<feature type="domain" description="Ketopantoate reductase C-terminal" evidence="5">
    <location>
        <begin position="335"/>
        <end position="447"/>
    </location>
</feature>
<keyword evidence="3" id="KW-0560">Oxidoreductase</keyword>
<dbReference type="InterPro" id="IPR013328">
    <property type="entry name" value="6PGD_dom2"/>
</dbReference>
<keyword evidence="2" id="KW-0521">NADP</keyword>
<dbReference type="PANTHER" id="PTHR43765:SF2">
    <property type="entry name" value="2-DEHYDROPANTOATE 2-REDUCTASE"/>
    <property type="match status" value="1"/>
</dbReference>
<sequence length="472" mass="50316">MEVQSCSLSPSRLPRVAVVGSGAIGLTLFGKLVSLYRASSQSFFSSLTLVCRTEENARWITSRGGIALYHASKTETPATCASGDLEWCALQPPAVNVVDQQRFAETPVDLALVCVKSHQVESVAPLLRRMFERHREAGVVVPLCNGIGHVARLATALPADVAVLPAVTYLAAERIERHTVKIHGAGATYVLVRGSSHASMETRPKQAINAFSREACNAANTADQTERLRTLPASEGVGATRLPAPAPNASSSPALPVVTGQAALAYPVGTMLQPETLRATRRFQDDMHSEPWGPALHLSAAQCRLLDEDRGLCAWLNAARLGPALVTNDERPFVEKLAVNCGVNAVATLLGVRNGELLHLPDAWQVTESAAMEVATLFGLPHASIGPRLRQIVEATSGNVNSMLSDVLAGRVTEVDALNGAVARLSISRTNRPSVVNATLAALVRALSQRQHQAECCIATPQQTHPPDTIHR</sequence>
<dbReference type="InterPro" id="IPR008927">
    <property type="entry name" value="6-PGluconate_DH-like_C_sf"/>
</dbReference>
<dbReference type="InterPro" id="IPR013332">
    <property type="entry name" value="KPR_N"/>
</dbReference>
<dbReference type="InterPro" id="IPR036291">
    <property type="entry name" value="NAD(P)-bd_dom_sf"/>
</dbReference>
<dbReference type="Pfam" id="PF08546">
    <property type="entry name" value="ApbA_C"/>
    <property type="match status" value="1"/>
</dbReference>
<dbReference type="GO" id="GO:0008677">
    <property type="term" value="F:2-dehydropantoate 2-reductase activity"/>
    <property type="evidence" value="ECO:0007669"/>
    <property type="project" value="TreeGrafter"/>
</dbReference>
<keyword evidence="7" id="KW-1185">Reference proteome</keyword>
<dbReference type="KEGG" id="cme:CYME_CMT094C"/>
<name>M1UXD2_CYAM1</name>
<evidence type="ECO:0000259" key="4">
    <source>
        <dbReference type="Pfam" id="PF02558"/>
    </source>
</evidence>
<feature type="domain" description="Ketopantoate reductase N-terminal" evidence="4">
    <location>
        <begin position="16"/>
        <end position="190"/>
    </location>
</feature>
<dbReference type="InterPro" id="IPR050838">
    <property type="entry name" value="Ketopantoate_reductase"/>
</dbReference>
<reference evidence="6 7" key="1">
    <citation type="journal article" date="2004" name="Nature">
        <title>Genome sequence of the ultrasmall unicellular red alga Cyanidioschyzon merolae 10D.</title>
        <authorList>
            <person name="Matsuzaki M."/>
            <person name="Misumi O."/>
            <person name="Shin-i T."/>
            <person name="Maruyama S."/>
            <person name="Takahara M."/>
            <person name="Miyagishima S."/>
            <person name="Mori T."/>
            <person name="Nishida K."/>
            <person name="Yagisawa F."/>
            <person name="Nishida K."/>
            <person name="Yoshida Y."/>
            <person name="Nishimura Y."/>
            <person name="Nakao S."/>
            <person name="Kobayashi T."/>
            <person name="Momoyama Y."/>
            <person name="Higashiyama T."/>
            <person name="Minoda A."/>
            <person name="Sano M."/>
            <person name="Nomoto H."/>
            <person name="Oishi K."/>
            <person name="Hayashi H."/>
            <person name="Ohta F."/>
            <person name="Nishizaka S."/>
            <person name="Haga S."/>
            <person name="Miura S."/>
            <person name="Morishita T."/>
            <person name="Kabeya Y."/>
            <person name="Terasawa K."/>
            <person name="Suzuki Y."/>
            <person name="Ishii Y."/>
            <person name="Asakawa S."/>
            <person name="Takano H."/>
            <person name="Ohta N."/>
            <person name="Kuroiwa H."/>
            <person name="Tanaka K."/>
            <person name="Shimizu N."/>
            <person name="Sugano S."/>
            <person name="Sato N."/>
            <person name="Nozaki H."/>
            <person name="Ogasawara N."/>
            <person name="Kohara Y."/>
            <person name="Kuroiwa T."/>
        </authorList>
    </citation>
    <scope>NUCLEOTIDE SEQUENCE [LARGE SCALE GENOMIC DNA]</scope>
    <source>
        <strain evidence="6 7">10D</strain>
    </source>
</reference>